<dbReference type="RefSeq" id="WP_104509431.1">
    <property type="nucleotide sequence ID" value="NZ_JACIGC010000005.1"/>
</dbReference>
<dbReference type="SUPFAM" id="SSF63380">
    <property type="entry name" value="Riboflavin synthase domain-like"/>
    <property type="match status" value="1"/>
</dbReference>
<dbReference type="EMBL" id="NHSJ01000118">
    <property type="protein sequence ID" value="PPQ27967.1"/>
    <property type="molecule type" value="Genomic_DNA"/>
</dbReference>
<dbReference type="Gene3D" id="3.40.50.80">
    <property type="entry name" value="Nucleotide-binding domain of ferredoxin-NADP reductase (FNR) module"/>
    <property type="match status" value="1"/>
</dbReference>
<dbReference type="Pfam" id="PF04954">
    <property type="entry name" value="SIP"/>
    <property type="match status" value="1"/>
</dbReference>
<dbReference type="PANTHER" id="PTHR30157">
    <property type="entry name" value="FERRIC REDUCTASE, NADPH-DEPENDENT"/>
    <property type="match status" value="1"/>
</dbReference>
<dbReference type="PANTHER" id="PTHR30157:SF0">
    <property type="entry name" value="NADPH-DEPENDENT FERRIC-CHELATE REDUCTASE"/>
    <property type="match status" value="1"/>
</dbReference>
<dbReference type="PROSITE" id="PS51384">
    <property type="entry name" value="FAD_FR"/>
    <property type="match status" value="1"/>
</dbReference>
<evidence type="ECO:0000313" key="3">
    <source>
        <dbReference type="Proteomes" id="UP000239089"/>
    </source>
</evidence>
<dbReference type="InterPro" id="IPR039261">
    <property type="entry name" value="FNR_nucleotide-bd"/>
</dbReference>
<gene>
    <name evidence="2" type="ORF">CCR94_19025</name>
</gene>
<dbReference type="Gene3D" id="2.40.30.10">
    <property type="entry name" value="Translation factors"/>
    <property type="match status" value="1"/>
</dbReference>
<dbReference type="GO" id="GO:0016491">
    <property type="term" value="F:oxidoreductase activity"/>
    <property type="evidence" value="ECO:0007669"/>
    <property type="project" value="InterPro"/>
</dbReference>
<reference evidence="2 3" key="1">
    <citation type="journal article" date="2018" name="Arch. Microbiol.">
        <title>New insights into the metabolic potential of the phototrophic purple bacterium Rhodopila globiformis DSM 161(T) from its draft genome sequence and evidence for a vanadium-dependent nitrogenase.</title>
        <authorList>
            <person name="Imhoff J.F."/>
            <person name="Rahn T."/>
            <person name="Kunzel S."/>
            <person name="Neulinger S.C."/>
        </authorList>
    </citation>
    <scope>NUCLEOTIDE SEQUENCE [LARGE SCALE GENOMIC DNA]</scope>
    <source>
        <strain evidence="2 3">DSM 16996</strain>
    </source>
</reference>
<dbReference type="AlphaFoldDB" id="A0A2S6N013"/>
<proteinExistence type="inferred from homology"/>
<comment type="similarity">
    <text evidence="1">Belongs to the SIP oxidoreductase family.</text>
</comment>
<comment type="caution">
    <text evidence="2">The sequence shown here is derived from an EMBL/GenBank/DDBJ whole genome shotgun (WGS) entry which is preliminary data.</text>
</comment>
<name>A0A2S6N013_9HYPH</name>
<sequence>MLFKPETRHTIERVRQEPKKRLLTVETRTLLTPSMLRLTFSSPDLADFSSRAPDDHIKLFLPDPNNPGQTLMRDYTPRAFDAARQILTLDFAVHEAGPAIAWALKARPGDPLTIGGPRGSVVVADDFDFYLLVGDESALPAILRRVECLRADVAVTSVVVVNGPEDAQAVATAAHWTPIWVFRRGDHADDATLLRRALNAWRAPSGDGYVWIAAEAGVARRLRDYMIEDRGHPKTWMKASGYWVRGAAGASEKLDA</sequence>
<dbReference type="InterPro" id="IPR007037">
    <property type="entry name" value="SIP_rossman_dom"/>
</dbReference>
<dbReference type="CDD" id="cd06193">
    <property type="entry name" value="siderophore_interacting"/>
    <property type="match status" value="1"/>
</dbReference>
<dbReference type="InterPro" id="IPR039374">
    <property type="entry name" value="SIP_fam"/>
</dbReference>
<dbReference type="Proteomes" id="UP000239089">
    <property type="component" value="Unassembled WGS sequence"/>
</dbReference>
<evidence type="ECO:0000313" key="2">
    <source>
        <dbReference type="EMBL" id="PPQ27967.1"/>
    </source>
</evidence>
<dbReference type="OrthoDB" id="9814826at2"/>
<dbReference type="InterPro" id="IPR017927">
    <property type="entry name" value="FAD-bd_FR_type"/>
</dbReference>
<protein>
    <submittedName>
        <fullName evidence="2">Uncharacterized protein</fullName>
    </submittedName>
</protein>
<dbReference type="InterPro" id="IPR013113">
    <property type="entry name" value="SIP_FAD-bd"/>
</dbReference>
<evidence type="ECO:0000256" key="1">
    <source>
        <dbReference type="ARBA" id="ARBA00035644"/>
    </source>
</evidence>
<keyword evidence="3" id="KW-1185">Reference proteome</keyword>
<organism evidence="2 3">
    <name type="scientific">Rhodoblastus sphagnicola</name>
    <dbReference type="NCBI Taxonomy" id="333368"/>
    <lineage>
        <taxon>Bacteria</taxon>
        <taxon>Pseudomonadati</taxon>
        <taxon>Pseudomonadota</taxon>
        <taxon>Alphaproteobacteria</taxon>
        <taxon>Hyphomicrobiales</taxon>
        <taxon>Rhodoblastaceae</taxon>
        <taxon>Rhodoblastus</taxon>
    </lineage>
</organism>
<dbReference type="InterPro" id="IPR017938">
    <property type="entry name" value="Riboflavin_synthase-like_b-brl"/>
</dbReference>
<accession>A0A2S6N013</accession>
<dbReference type="Pfam" id="PF08021">
    <property type="entry name" value="FAD_binding_9"/>
    <property type="match status" value="2"/>
</dbReference>